<feature type="compositionally biased region" description="Polar residues" evidence="2">
    <location>
        <begin position="253"/>
        <end position="262"/>
    </location>
</feature>
<dbReference type="GO" id="GO:0003824">
    <property type="term" value="F:catalytic activity"/>
    <property type="evidence" value="ECO:0007669"/>
    <property type="project" value="InterPro"/>
</dbReference>
<dbReference type="AlphaFoldDB" id="A0A5J5F4P3"/>
<sequence>MVQDMPLGQLSLETVSHGAIEFGYDDQSLLQNGGGAYTELLGSAEIDAGQLGLPFWPSDTFEDLNRDTFDDLNRDTFEDLNRDNDLDIDNVVYEGRRIWSHLTEGPFDLGFDYAFDNSSDPATREDDELAKIFNEAEMESSQAARGEGLGFSQPDRITACIDPQLLGLDAVNAMSTTVAPRRSARPAFIGQTNNSGRRSSVRCFVQGEDGSVTDQSEMIRAANEAIHHFVNNVRFSGRSSRQRKRRRSPDGTPESSQLSGLQSKPPRVAKPMDDVALLNVHDKRSKRKKNSPSSFTPFQQQVYTLLSQVPAGKVTTIKALATLLGSAPISIGRAIRQFTPSDEFPTIPKHRIVKTLPLNGKHNHTSPEDRAAGEKEGLTIDAKGFITNPDVVFADFDLNAMDRALQDPNEQALEDF</sequence>
<reference evidence="4 5" key="1">
    <citation type="submission" date="2019-09" db="EMBL/GenBank/DDBJ databases">
        <title>Draft genome of the ectomycorrhizal ascomycete Sphaerosporella brunnea.</title>
        <authorList>
            <consortium name="DOE Joint Genome Institute"/>
            <person name="Benucci G.M."/>
            <person name="Marozzi G."/>
            <person name="Antonielli L."/>
            <person name="Sanchez S."/>
            <person name="Marco P."/>
            <person name="Wang X."/>
            <person name="Falini L.B."/>
            <person name="Barry K."/>
            <person name="Haridas S."/>
            <person name="Lipzen A."/>
            <person name="Labutti K."/>
            <person name="Grigoriev I.V."/>
            <person name="Murat C."/>
            <person name="Martin F."/>
            <person name="Albertini E."/>
            <person name="Donnini D."/>
            <person name="Bonito G."/>
        </authorList>
    </citation>
    <scope>NUCLEOTIDE SEQUENCE [LARGE SCALE GENOMIC DNA]</scope>
    <source>
        <strain evidence="4 5">Sb_GMNB300</strain>
    </source>
</reference>
<evidence type="ECO:0000313" key="4">
    <source>
        <dbReference type="EMBL" id="KAA8911566.1"/>
    </source>
</evidence>
<dbReference type="InterPro" id="IPR036217">
    <property type="entry name" value="MethylDNA_cys_MeTrfase_DNAb"/>
</dbReference>
<dbReference type="InParanoid" id="A0A5J5F4P3"/>
<evidence type="ECO:0000313" key="5">
    <source>
        <dbReference type="Proteomes" id="UP000326924"/>
    </source>
</evidence>
<dbReference type="Gene3D" id="1.10.10.10">
    <property type="entry name" value="Winged helix-like DNA-binding domain superfamily/Winged helix DNA-binding domain"/>
    <property type="match status" value="1"/>
</dbReference>
<protein>
    <recommendedName>
        <fullName evidence="3">Methylated-DNA-[protein]-cysteine S-methyltransferase DNA binding domain-containing protein</fullName>
    </recommendedName>
</protein>
<dbReference type="InterPro" id="IPR014048">
    <property type="entry name" value="MethylDNA_cys_MeTrfase_DNA-bd"/>
</dbReference>
<feature type="region of interest" description="Disordered" evidence="2">
    <location>
        <begin position="233"/>
        <end position="271"/>
    </location>
</feature>
<accession>A0A5J5F4P3</accession>
<dbReference type="Proteomes" id="UP000326924">
    <property type="component" value="Unassembled WGS sequence"/>
</dbReference>
<dbReference type="InterPro" id="IPR036388">
    <property type="entry name" value="WH-like_DNA-bd_sf"/>
</dbReference>
<evidence type="ECO:0000259" key="3">
    <source>
        <dbReference type="Pfam" id="PF01035"/>
    </source>
</evidence>
<keyword evidence="1" id="KW-0227">DNA damage</keyword>
<gene>
    <name evidence="4" type="ORF">FN846DRAFT_1000392</name>
</gene>
<proteinExistence type="predicted"/>
<dbReference type="SUPFAM" id="SSF46767">
    <property type="entry name" value="Methylated DNA-protein cysteine methyltransferase, C-terminal domain"/>
    <property type="match status" value="1"/>
</dbReference>
<organism evidence="4 5">
    <name type="scientific">Sphaerosporella brunnea</name>
    <dbReference type="NCBI Taxonomy" id="1250544"/>
    <lineage>
        <taxon>Eukaryota</taxon>
        <taxon>Fungi</taxon>
        <taxon>Dikarya</taxon>
        <taxon>Ascomycota</taxon>
        <taxon>Pezizomycotina</taxon>
        <taxon>Pezizomycetes</taxon>
        <taxon>Pezizales</taxon>
        <taxon>Pyronemataceae</taxon>
        <taxon>Sphaerosporella</taxon>
    </lineage>
</organism>
<evidence type="ECO:0000256" key="1">
    <source>
        <dbReference type="ARBA" id="ARBA00022763"/>
    </source>
</evidence>
<comment type="caution">
    <text evidence="4">The sequence shown here is derived from an EMBL/GenBank/DDBJ whole genome shotgun (WGS) entry which is preliminary data.</text>
</comment>
<dbReference type="Pfam" id="PF01035">
    <property type="entry name" value="DNA_binding_1"/>
    <property type="match status" value="1"/>
</dbReference>
<dbReference type="OrthoDB" id="1907495at2759"/>
<dbReference type="GO" id="GO:0006281">
    <property type="term" value="P:DNA repair"/>
    <property type="evidence" value="ECO:0007669"/>
    <property type="project" value="InterPro"/>
</dbReference>
<evidence type="ECO:0000256" key="2">
    <source>
        <dbReference type="SAM" id="MobiDB-lite"/>
    </source>
</evidence>
<name>A0A5J5F4P3_9PEZI</name>
<feature type="domain" description="Methylated-DNA-[protein]-cysteine S-methyltransferase DNA binding" evidence="3">
    <location>
        <begin position="297"/>
        <end position="357"/>
    </location>
</feature>
<dbReference type="EMBL" id="VXIS01000034">
    <property type="protein sequence ID" value="KAA8911566.1"/>
    <property type="molecule type" value="Genomic_DNA"/>
</dbReference>
<keyword evidence="5" id="KW-1185">Reference proteome</keyword>